<feature type="compositionally biased region" description="Basic residues" evidence="1">
    <location>
        <begin position="1"/>
        <end position="10"/>
    </location>
</feature>
<dbReference type="Proteomes" id="UP000007635">
    <property type="component" value="Chromosome XIX"/>
</dbReference>
<feature type="compositionally biased region" description="Basic and acidic residues" evidence="1">
    <location>
        <begin position="131"/>
        <end position="195"/>
    </location>
</feature>
<dbReference type="Ensembl" id="ENSGACT00000060158.1">
    <property type="protein sequence ID" value="ENSGACP00000049689.1"/>
    <property type="gene ID" value="ENSGACG00000008376.2"/>
</dbReference>
<protein>
    <submittedName>
        <fullName evidence="2">Lymphocyte specific protein 1 a</fullName>
    </submittedName>
</protein>
<reference evidence="2" key="2">
    <citation type="submission" date="2025-08" db="UniProtKB">
        <authorList>
            <consortium name="Ensembl"/>
        </authorList>
    </citation>
    <scope>IDENTIFICATION</scope>
</reference>
<feature type="compositionally biased region" description="Basic and acidic residues" evidence="1">
    <location>
        <begin position="292"/>
        <end position="337"/>
    </location>
</feature>
<dbReference type="PRINTS" id="PR01083">
    <property type="entry name" value="LYMPHSPCIFIC"/>
</dbReference>
<evidence type="ECO:0000256" key="1">
    <source>
        <dbReference type="SAM" id="MobiDB-lite"/>
    </source>
</evidence>
<dbReference type="GO" id="GO:0003779">
    <property type="term" value="F:actin binding"/>
    <property type="evidence" value="ECO:0007669"/>
    <property type="project" value="InterPro"/>
</dbReference>
<keyword evidence="3" id="KW-1185">Reference proteome</keyword>
<dbReference type="PANTHER" id="PTHR18949:SF1">
    <property type="entry name" value="LYMPHOCYTE-SPECIFIC PROTEIN 1"/>
    <property type="match status" value="1"/>
</dbReference>
<feature type="compositionally biased region" description="Basic and acidic residues" evidence="1">
    <location>
        <begin position="42"/>
        <end position="58"/>
    </location>
</feature>
<dbReference type="AlphaFoldDB" id="A0AAQ4QEM8"/>
<evidence type="ECO:0000313" key="2">
    <source>
        <dbReference type="Ensembl" id="ENSGACP00000049689.1"/>
    </source>
</evidence>
<proteinExistence type="predicted"/>
<accession>A0AAQ4QEM8</accession>
<dbReference type="InterPro" id="IPR006018">
    <property type="entry name" value="Caldesmon_LSP"/>
</dbReference>
<sequence length="590" mass="68161">MSHALQRRNSNKQGLQTLMRLTAQRSVEDAEEVEREQRRRARETLRPGKSFPEDRMPAEDGMYDGDPKPSRSLALDEDEGFSDWTQRRERRRQQRLQELSQGGEEDEDEEEDAINRAVPENAVKVSGPLQRQERLKGDGPGGELERRKEQEEKAVRAERVRREEEEDRRKGEEVMNGRKDEIQKPNTEVERRKEVQISYTSKVVLHHEPKPDNANGEATEEEVTSHKNIKTQRSSRAVESEEAETILETERRLEKIRQGLQQKGNQELEQLRHRQVEAEQELEQLKRRREERRRARAEEQHRREEEEHQRLAREEEERRRMKEDMERRRMEAAERMKSLSTSSVDGDEAFSPFSPKTPTNKISERTESLNRSLKKSHSFKKTQTFVLLPKMDDKMEQYAHAVETKVKELLRPSIVWRSRVAVTTWSMTSQRSVASRLRSSPWADRVNTENSQEVRAVKASLADLPSSPVVVSSKKNLFEAGEAWSQAPPKGPTCKDAEGLKVGVASRITQWAMGPCDSGRQSPGNRTDVKLGDVMQKKNMWEVIGDSTGRPDQTAKSSAAGKKYKFVVTGHGKYEKMPVDGEDDSYHDDY</sequence>
<organism evidence="2 3">
    <name type="scientific">Gasterosteus aculeatus aculeatus</name>
    <name type="common">three-spined stickleback</name>
    <dbReference type="NCBI Taxonomy" id="481459"/>
    <lineage>
        <taxon>Eukaryota</taxon>
        <taxon>Metazoa</taxon>
        <taxon>Chordata</taxon>
        <taxon>Craniata</taxon>
        <taxon>Vertebrata</taxon>
        <taxon>Euteleostomi</taxon>
        <taxon>Actinopterygii</taxon>
        <taxon>Neopterygii</taxon>
        <taxon>Teleostei</taxon>
        <taxon>Neoteleostei</taxon>
        <taxon>Acanthomorphata</taxon>
        <taxon>Eupercaria</taxon>
        <taxon>Perciformes</taxon>
        <taxon>Cottioidei</taxon>
        <taxon>Gasterosteales</taxon>
        <taxon>Gasterosteidae</taxon>
        <taxon>Gasterosteus</taxon>
    </lineage>
</organism>
<feature type="compositionally biased region" description="Acidic residues" evidence="1">
    <location>
        <begin position="103"/>
        <end position="112"/>
    </location>
</feature>
<dbReference type="GeneTree" id="ENSGT00940000153901"/>
<dbReference type="PANTHER" id="PTHR18949">
    <property type="entry name" value="CALDESMON"/>
    <property type="match status" value="1"/>
</dbReference>
<reference evidence="2" key="3">
    <citation type="submission" date="2025-09" db="UniProtKB">
        <authorList>
            <consortium name="Ensembl"/>
        </authorList>
    </citation>
    <scope>IDENTIFICATION</scope>
</reference>
<dbReference type="Pfam" id="PF02029">
    <property type="entry name" value="Caldesmon"/>
    <property type="match status" value="2"/>
</dbReference>
<feature type="region of interest" description="Disordered" evidence="1">
    <location>
        <begin position="1"/>
        <end position="245"/>
    </location>
</feature>
<name>A0AAQ4QEM8_GASAC</name>
<evidence type="ECO:0000313" key="3">
    <source>
        <dbReference type="Proteomes" id="UP000007635"/>
    </source>
</evidence>
<dbReference type="InterPro" id="IPR002211">
    <property type="entry name" value="Lymphspecific"/>
</dbReference>
<feature type="region of interest" description="Disordered" evidence="1">
    <location>
        <begin position="283"/>
        <end position="375"/>
    </location>
</feature>
<reference evidence="2 3" key="1">
    <citation type="journal article" date="2021" name="G3 (Bethesda)">
        <title>Improved contiguity of the threespine stickleback genome using long-read sequencing.</title>
        <authorList>
            <person name="Nath S."/>
            <person name="Shaw D.E."/>
            <person name="White M.A."/>
        </authorList>
    </citation>
    <scope>NUCLEOTIDE SEQUENCE [LARGE SCALE GENOMIC DNA]</scope>
    <source>
        <strain evidence="2 3">Lake Benthic</strain>
    </source>
</reference>
<dbReference type="GO" id="GO:0007165">
    <property type="term" value="P:signal transduction"/>
    <property type="evidence" value="ECO:0007669"/>
    <property type="project" value="InterPro"/>
</dbReference>